<keyword evidence="3" id="KW-1185">Reference proteome</keyword>
<evidence type="ECO:0000313" key="2">
    <source>
        <dbReference type="EMBL" id="KAG6596577.1"/>
    </source>
</evidence>
<sequence length="118" mass="13487">MLKKRIPSLKKLVKTNKHRPGKCILASKMAASSGRNTTPRGCVVLYVGEEYRRFVVPTKFLCHPLFKMVLDKAYNEFGFDQRSGLVIPCNVFAFQEILNTIEANRGSFHFGEHVHEFV</sequence>
<organism evidence="2 3">
    <name type="scientific">Cucurbita argyrosperma subsp. sororia</name>
    <dbReference type="NCBI Taxonomy" id="37648"/>
    <lineage>
        <taxon>Eukaryota</taxon>
        <taxon>Viridiplantae</taxon>
        <taxon>Streptophyta</taxon>
        <taxon>Embryophyta</taxon>
        <taxon>Tracheophyta</taxon>
        <taxon>Spermatophyta</taxon>
        <taxon>Magnoliopsida</taxon>
        <taxon>eudicotyledons</taxon>
        <taxon>Gunneridae</taxon>
        <taxon>Pentapetalae</taxon>
        <taxon>rosids</taxon>
        <taxon>fabids</taxon>
        <taxon>Cucurbitales</taxon>
        <taxon>Cucurbitaceae</taxon>
        <taxon>Cucurbiteae</taxon>
        <taxon>Cucurbita</taxon>
    </lineage>
</organism>
<dbReference type="EMBL" id="JAGKQH010000006">
    <property type="protein sequence ID" value="KAG6596577.1"/>
    <property type="molecule type" value="Genomic_DNA"/>
</dbReference>
<accession>A0AAV6NDZ4</accession>
<evidence type="ECO:0000256" key="1">
    <source>
        <dbReference type="ARBA" id="ARBA00006974"/>
    </source>
</evidence>
<name>A0AAV6NDZ4_9ROSI</name>
<proteinExistence type="inferred from homology"/>
<comment type="similarity">
    <text evidence="1">Belongs to the ARG7 family.</text>
</comment>
<protein>
    <submittedName>
        <fullName evidence="2">Auxin-responsive protein SAUR72</fullName>
    </submittedName>
</protein>
<reference evidence="2 3" key="1">
    <citation type="journal article" date="2021" name="Hortic Res">
        <title>The domestication of Cucurbita argyrosperma as revealed by the genome of its wild relative.</title>
        <authorList>
            <person name="Barrera-Redondo J."/>
            <person name="Sanchez-de la Vega G."/>
            <person name="Aguirre-Liguori J.A."/>
            <person name="Castellanos-Morales G."/>
            <person name="Gutierrez-Guerrero Y.T."/>
            <person name="Aguirre-Dugua X."/>
            <person name="Aguirre-Planter E."/>
            <person name="Tenaillon M.I."/>
            <person name="Lira-Saade R."/>
            <person name="Eguiarte L.E."/>
        </authorList>
    </citation>
    <scope>NUCLEOTIDE SEQUENCE [LARGE SCALE GENOMIC DNA]</scope>
    <source>
        <strain evidence="2">JBR-2021</strain>
    </source>
</reference>
<dbReference type="PANTHER" id="PTHR31374:SF28">
    <property type="entry name" value="SAUR-LIKE AUXIN-RESPONSIVE PROTEIN FAMILY"/>
    <property type="match status" value="1"/>
</dbReference>
<dbReference type="InterPro" id="IPR003676">
    <property type="entry name" value="SAUR_fam"/>
</dbReference>
<gene>
    <name evidence="2" type="primary">SAUR72</name>
    <name evidence="2" type="ORF">SDJN03_09757</name>
</gene>
<dbReference type="AlphaFoldDB" id="A0AAV6NDZ4"/>
<dbReference type="PANTHER" id="PTHR31374">
    <property type="entry name" value="AUXIN-INDUCED PROTEIN-LIKE-RELATED"/>
    <property type="match status" value="1"/>
</dbReference>
<comment type="caution">
    <text evidence="2">The sequence shown here is derived from an EMBL/GenBank/DDBJ whole genome shotgun (WGS) entry which is preliminary data.</text>
</comment>
<dbReference type="GO" id="GO:0009733">
    <property type="term" value="P:response to auxin"/>
    <property type="evidence" value="ECO:0007669"/>
    <property type="project" value="InterPro"/>
</dbReference>
<evidence type="ECO:0000313" key="3">
    <source>
        <dbReference type="Proteomes" id="UP000685013"/>
    </source>
</evidence>
<dbReference type="Pfam" id="PF02519">
    <property type="entry name" value="Auxin_inducible"/>
    <property type="match status" value="1"/>
</dbReference>
<dbReference type="Proteomes" id="UP000685013">
    <property type="component" value="Chromosome 6"/>
</dbReference>
<feature type="non-terminal residue" evidence="2">
    <location>
        <position position="1"/>
    </location>
</feature>